<comment type="similarity">
    <text evidence="2">Belongs to the FHIPEP (flagella/HR/invasion proteins export pore) family.</text>
</comment>
<accession>A0A3B0U8B7</accession>
<dbReference type="InterPro" id="IPR042196">
    <property type="entry name" value="FHIPEP_4"/>
</dbReference>
<evidence type="ECO:0000256" key="7">
    <source>
        <dbReference type="SAM" id="Phobius"/>
    </source>
</evidence>
<keyword evidence="8" id="KW-0969">Cilium</keyword>
<dbReference type="Pfam" id="PF00771">
    <property type="entry name" value="FHIPEP"/>
    <property type="match status" value="1"/>
</dbReference>
<feature type="transmembrane region" description="Helical" evidence="7">
    <location>
        <begin position="32"/>
        <end position="50"/>
    </location>
</feature>
<name>A0A3B0U8B7_9ZZZZ</name>
<keyword evidence="6 7" id="KW-0472">Membrane</keyword>
<dbReference type="InterPro" id="IPR042194">
    <property type="entry name" value="FHIPEP_1"/>
</dbReference>
<proteinExistence type="inferred from homology"/>
<evidence type="ECO:0000256" key="2">
    <source>
        <dbReference type="ARBA" id="ARBA00008835"/>
    </source>
</evidence>
<evidence type="ECO:0000256" key="3">
    <source>
        <dbReference type="ARBA" id="ARBA00022475"/>
    </source>
</evidence>
<protein>
    <submittedName>
        <fullName evidence="8">Flagellar biosynthesis protein FlhA</fullName>
    </submittedName>
</protein>
<dbReference type="InterPro" id="IPR025505">
    <property type="entry name" value="FHIPEP_CS"/>
</dbReference>
<dbReference type="PANTHER" id="PTHR30161">
    <property type="entry name" value="FLAGELLAR EXPORT PROTEIN, MEMBRANE FLHA SUBUNIT-RELATED"/>
    <property type="match status" value="1"/>
</dbReference>
<dbReference type="PROSITE" id="PS00994">
    <property type="entry name" value="FHIPEP"/>
    <property type="match status" value="1"/>
</dbReference>
<keyword evidence="4 7" id="KW-0812">Transmembrane</keyword>
<comment type="subcellular location">
    <subcellularLocation>
        <location evidence="1">Cell membrane</location>
        <topology evidence="1">Multi-pass membrane protein</topology>
    </subcellularLocation>
</comment>
<evidence type="ECO:0000313" key="8">
    <source>
        <dbReference type="EMBL" id="VAW20759.1"/>
    </source>
</evidence>
<dbReference type="PANTHER" id="PTHR30161:SF1">
    <property type="entry name" value="FLAGELLAR BIOSYNTHESIS PROTEIN FLHA-RELATED"/>
    <property type="match status" value="1"/>
</dbReference>
<dbReference type="AlphaFoldDB" id="A0A3B0U8B7"/>
<dbReference type="PRINTS" id="PR00949">
    <property type="entry name" value="TYPE3IMAPROT"/>
</dbReference>
<feature type="transmembrane region" description="Helical" evidence="7">
    <location>
        <begin position="219"/>
        <end position="240"/>
    </location>
</feature>
<dbReference type="Gene3D" id="1.10.8.540">
    <property type="entry name" value="FHIPEP family, domain 3"/>
    <property type="match status" value="1"/>
</dbReference>
<feature type="transmembrane region" description="Helical" evidence="7">
    <location>
        <begin position="260"/>
        <end position="279"/>
    </location>
</feature>
<dbReference type="GO" id="GO:0005886">
    <property type="term" value="C:plasma membrane"/>
    <property type="evidence" value="ECO:0007669"/>
    <property type="project" value="UniProtKB-SubCell"/>
</dbReference>
<keyword evidence="8" id="KW-0282">Flagellum</keyword>
<dbReference type="InterPro" id="IPR006301">
    <property type="entry name" value="FlhA"/>
</dbReference>
<evidence type="ECO:0000256" key="4">
    <source>
        <dbReference type="ARBA" id="ARBA00022692"/>
    </source>
</evidence>
<dbReference type="InterPro" id="IPR001712">
    <property type="entry name" value="T3SS_FHIPEP"/>
</dbReference>
<dbReference type="InterPro" id="IPR042193">
    <property type="entry name" value="FHIPEP_3"/>
</dbReference>
<keyword evidence="8" id="KW-0966">Cell projection</keyword>
<organism evidence="8">
    <name type="scientific">hydrothermal vent metagenome</name>
    <dbReference type="NCBI Taxonomy" id="652676"/>
    <lineage>
        <taxon>unclassified sequences</taxon>
        <taxon>metagenomes</taxon>
        <taxon>ecological metagenomes</taxon>
    </lineage>
</organism>
<gene>
    <name evidence="8" type="ORF">MNBD_ALPHA12-1661</name>
</gene>
<feature type="transmembrane region" description="Helical" evidence="7">
    <location>
        <begin position="56"/>
        <end position="75"/>
    </location>
</feature>
<keyword evidence="5 7" id="KW-1133">Transmembrane helix</keyword>
<evidence type="ECO:0000256" key="1">
    <source>
        <dbReference type="ARBA" id="ARBA00004651"/>
    </source>
</evidence>
<dbReference type="GO" id="GO:0009306">
    <property type="term" value="P:protein secretion"/>
    <property type="evidence" value="ECO:0007669"/>
    <property type="project" value="InterPro"/>
</dbReference>
<dbReference type="Gene3D" id="3.40.30.60">
    <property type="entry name" value="FHIPEP family, domain 1"/>
    <property type="match status" value="1"/>
</dbReference>
<feature type="transmembrane region" description="Helical" evidence="7">
    <location>
        <begin position="127"/>
        <end position="150"/>
    </location>
</feature>
<reference evidence="8" key="1">
    <citation type="submission" date="2018-06" db="EMBL/GenBank/DDBJ databases">
        <authorList>
            <person name="Zhirakovskaya E."/>
        </authorList>
    </citation>
    <scope>NUCLEOTIDE SEQUENCE</scope>
</reference>
<dbReference type="Gene3D" id="3.40.50.12790">
    <property type="entry name" value="FHIPEP family, domain 4"/>
    <property type="match status" value="1"/>
</dbReference>
<keyword evidence="3" id="KW-1003">Cell membrane</keyword>
<sequence>MADTSQSGSTGASGFKLPSLADIINLLKQSDIALATGVMGIIVVLILPLPSFMLDILLAVSITFSVLILMTSLFIKKPLEFSVFPTILLIAAMSRLALNLASTRLILADGHNGTGAAGNVIQAFGNFVMRGNFVIGIIVFAILLIVNFIVITKGSGRIAEVAARFTLDAMPGKQMAIDADLSAGLIEEGEARQRRKDLEDESAFFGSMDGASKFVRGDAIAGLLITFINVIGGIIIGVGQQGMSFADASANYTLLTVGDGLVSQIPALIVSTSAGLLVSKAGLSGSADRALAEQFTRYPRALGMSGAVMLVMAFLPGMPIIPFLALGVGAGYLAWRAKGKNAENAAKREVKVAQKTEEEIKPNQDIPISDSLKMDDLKLEMGYGLLNLVKEDANGVDRLTEQIKALRRQLALDLGFVMPPVRILDNIQLPANNYAIKIKEVSAGEGTVHPNQLMVMDPSGDQITLPGTHTVEPTFGLPATWIDPALRDEAELKGLTIIDPATVISTHLTEVLKANVSELLSYANVQNLLSNLDKDQQKLVEDLVPAQISVSSIQRILQTLLNERISIRDLSTILEGIAEVAGSGMPPASMAEHVRSRLARQLCAANAGPDGNLPLLTLSPQWERDFHEAMVGEAENRHLAMAPSKLQEFIGAVQEAFESAAQIGEIPVLITSPAIRPHVRAIIDRFRPQTVILSQNEVHPRTRLKTVGSV</sequence>
<evidence type="ECO:0000256" key="5">
    <source>
        <dbReference type="ARBA" id="ARBA00022989"/>
    </source>
</evidence>
<dbReference type="PIRSF" id="PIRSF005419">
    <property type="entry name" value="FlhA"/>
    <property type="match status" value="1"/>
</dbReference>
<dbReference type="GO" id="GO:0044780">
    <property type="term" value="P:bacterial-type flagellum assembly"/>
    <property type="evidence" value="ECO:0007669"/>
    <property type="project" value="InterPro"/>
</dbReference>
<dbReference type="EMBL" id="UOEO01000146">
    <property type="protein sequence ID" value="VAW20759.1"/>
    <property type="molecule type" value="Genomic_DNA"/>
</dbReference>
<evidence type="ECO:0000256" key="6">
    <source>
        <dbReference type="ARBA" id="ARBA00023136"/>
    </source>
</evidence>
<dbReference type="NCBIfam" id="TIGR01398">
    <property type="entry name" value="FlhA"/>
    <property type="match status" value="1"/>
</dbReference>
<feature type="transmembrane region" description="Helical" evidence="7">
    <location>
        <begin position="307"/>
        <end position="335"/>
    </location>
</feature>